<dbReference type="KEGG" id="tpx:Turpa_1931"/>
<dbReference type="Pfam" id="PF13581">
    <property type="entry name" value="HATPase_c_2"/>
    <property type="match status" value="1"/>
</dbReference>
<dbReference type="PANTHER" id="PTHR35526:SF3">
    <property type="entry name" value="ANTI-SIGMA-F FACTOR RSBW"/>
    <property type="match status" value="1"/>
</dbReference>
<dbReference type="InterPro" id="IPR003594">
    <property type="entry name" value="HATPase_dom"/>
</dbReference>
<dbReference type="STRING" id="869212.Turpa_1931"/>
<evidence type="ECO:0000256" key="1">
    <source>
        <dbReference type="ARBA" id="ARBA00022527"/>
    </source>
</evidence>
<keyword evidence="4" id="KW-1185">Reference proteome</keyword>
<proteinExistence type="predicted"/>
<keyword evidence="1" id="KW-0808">Transferase</keyword>
<dbReference type="Proteomes" id="UP000006048">
    <property type="component" value="Chromosome"/>
</dbReference>
<dbReference type="InterPro" id="IPR050267">
    <property type="entry name" value="Anti-sigma-factor_SerPK"/>
</dbReference>
<gene>
    <name evidence="3" type="ordered locus">Turpa_1931</name>
</gene>
<dbReference type="InterPro" id="IPR036890">
    <property type="entry name" value="HATPase_C_sf"/>
</dbReference>
<keyword evidence="1" id="KW-0723">Serine/threonine-protein kinase</keyword>
<sequence length="143" mass="15973">MCRVRKEFRAEKAAIPQVHDFVRSTLEANGVQGVSRDDLVLACDEAATNIVEHGFTGKSGMTNGDPHFILALNCRQNRVTATFFDSGAKFDPRTAALPDFRKNLAGERRGGYGVYMIRRLVDKIVYSARRRLNITRLVKEVSG</sequence>
<dbReference type="PANTHER" id="PTHR35526">
    <property type="entry name" value="ANTI-SIGMA-F FACTOR RSBW-RELATED"/>
    <property type="match status" value="1"/>
</dbReference>
<evidence type="ECO:0000259" key="2">
    <source>
        <dbReference type="Pfam" id="PF13581"/>
    </source>
</evidence>
<name>I4B5M1_TURPD</name>
<organism evidence="3 4">
    <name type="scientific">Turneriella parva (strain ATCC BAA-1111 / DSM 21527 / NCTC 11395 / H)</name>
    <name type="common">Leptospira parva</name>
    <dbReference type="NCBI Taxonomy" id="869212"/>
    <lineage>
        <taxon>Bacteria</taxon>
        <taxon>Pseudomonadati</taxon>
        <taxon>Spirochaetota</taxon>
        <taxon>Spirochaetia</taxon>
        <taxon>Leptospirales</taxon>
        <taxon>Leptospiraceae</taxon>
        <taxon>Turneriella</taxon>
    </lineage>
</organism>
<keyword evidence="1" id="KW-0418">Kinase</keyword>
<evidence type="ECO:0000313" key="3">
    <source>
        <dbReference type="EMBL" id="AFM12578.1"/>
    </source>
</evidence>
<dbReference type="EMBL" id="CP002959">
    <property type="protein sequence ID" value="AFM12578.1"/>
    <property type="molecule type" value="Genomic_DNA"/>
</dbReference>
<dbReference type="GO" id="GO:0004674">
    <property type="term" value="F:protein serine/threonine kinase activity"/>
    <property type="evidence" value="ECO:0007669"/>
    <property type="project" value="UniProtKB-KW"/>
</dbReference>
<reference evidence="3 4" key="1">
    <citation type="submission" date="2012-06" db="EMBL/GenBank/DDBJ databases">
        <title>The complete chromosome of genome of Turneriella parva DSM 21527.</title>
        <authorList>
            <consortium name="US DOE Joint Genome Institute (JGI-PGF)"/>
            <person name="Lucas S."/>
            <person name="Han J."/>
            <person name="Lapidus A."/>
            <person name="Bruce D."/>
            <person name="Goodwin L."/>
            <person name="Pitluck S."/>
            <person name="Peters L."/>
            <person name="Kyrpides N."/>
            <person name="Mavromatis K."/>
            <person name="Ivanova N."/>
            <person name="Mikhailova N."/>
            <person name="Chertkov O."/>
            <person name="Detter J.C."/>
            <person name="Tapia R."/>
            <person name="Han C."/>
            <person name="Land M."/>
            <person name="Hauser L."/>
            <person name="Markowitz V."/>
            <person name="Cheng J.-F."/>
            <person name="Hugenholtz P."/>
            <person name="Woyke T."/>
            <person name="Wu D."/>
            <person name="Gronow S."/>
            <person name="Wellnitz S."/>
            <person name="Brambilla E."/>
            <person name="Klenk H.-P."/>
            <person name="Eisen J.A."/>
        </authorList>
    </citation>
    <scope>NUCLEOTIDE SEQUENCE [LARGE SCALE GENOMIC DNA]</scope>
    <source>
        <strain evidence="4">ATCC BAA-1111 / DSM 21527 / NCTC 11395 / H</strain>
    </source>
</reference>
<feature type="domain" description="Histidine kinase/HSP90-like ATPase" evidence="2">
    <location>
        <begin position="8"/>
        <end position="139"/>
    </location>
</feature>
<protein>
    <submittedName>
        <fullName evidence="3">Serine phosphatase RsbU, regulator of sigma subunit</fullName>
    </submittedName>
</protein>
<accession>I4B5M1</accession>
<evidence type="ECO:0000313" key="4">
    <source>
        <dbReference type="Proteomes" id="UP000006048"/>
    </source>
</evidence>
<dbReference type="AlphaFoldDB" id="I4B5M1"/>
<dbReference type="CDD" id="cd16936">
    <property type="entry name" value="HATPase_RsbW-like"/>
    <property type="match status" value="1"/>
</dbReference>
<dbReference type="Gene3D" id="3.30.565.10">
    <property type="entry name" value="Histidine kinase-like ATPase, C-terminal domain"/>
    <property type="match status" value="1"/>
</dbReference>
<dbReference type="HOGENOM" id="CLU_090336_24_1_12"/>